<dbReference type="Gene3D" id="3.30.420.40">
    <property type="match status" value="2"/>
</dbReference>
<dbReference type="AlphaFoldDB" id="A0AAE3FF88"/>
<comment type="caution">
    <text evidence="2">The sequence shown here is derived from an EMBL/GenBank/DDBJ whole genome shotgun (WGS) entry which is preliminary data.</text>
</comment>
<sequence length="232" mass="24813">MKILAIDSTETTVAAAVAEGRELTASVTLNGRLNHSETLLPAIEEIMRGVGLDYGDIDIFACSEGPGSFTGVRIGAATVKGLAFGRGKPCVGVSALHAMAYNFIGFSGIVCPVMDARRSQLYNAVFRINGREIIRLSPDRVITAAELAAELSGYPGEPVYFCGGGYDIARDACRDNRNVALTTELMRYQNAFSVALCALDRYEGAAGGDFTDISLSPSYLRPSSAERNRNRI</sequence>
<feature type="domain" description="Gcp-like" evidence="1">
    <location>
        <begin position="34"/>
        <end position="172"/>
    </location>
</feature>
<evidence type="ECO:0000313" key="3">
    <source>
        <dbReference type="Proteomes" id="UP001139365"/>
    </source>
</evidence>
<dbReference type="Pfam" id="PF00814">
    <property type="entry name" value="TsaD"/>
    <property type="match status" value="1"/>
</dbReference>
<organism evidence="2 3">
    <name type="scientific">Candidatus Colimorpha enterica</name>
    <dbReference type="NCBI Taxonomy" id="3083063"/>
    <lineage>
        <taxon>Bacteria</taxon>
        <taxon>Pseudomonadati</taxon>
        <taxon>Bacteroidota</taxon>
        <taxon>Bacteroidia</taxon>
        <taxon>Bacteroidales</taxon>
        <taxon>Candidatus Colimorpha</taxon>
    </lineage>
</organism>
<dbReference type="GO" id="GO:0005829">
    <property type="term" value="C:cytosol"/>
    <property type="evidence" value="ECO:0007669"/>
    <property type="project" value="TreeGrafter"/>
</dbReference>
<name>A0AAE3FF88_9BACT</name>
<keyword evidence="2" id="KW-0808">Transferase</keyword>
<dbReference type="EMBL" id="JALEMU010000012">
    <property type="protein sequence ID" value="MCI5754753.1"/>
    <property type="molecule type" value="Genomic_DNA"/>
</dbReference>
<reference evidence="2 3" key="1">
    <citation type="submission" date="2022-03" db="EMBL/GenBank/DDBJ databases">
        <title>Metagenome-assembled genomes from swine fecal metagenomes.</title>
        <authorList>
            <person name="Holman D.B."/>
            <person name="Kommadath A."/>
        </authorList>
    </citation>
    <scope>NUCLEOTIDE SEQUENCE [LARGE SCALE GENOMIC DNA]</scope>
    <source>
        <strain evidence="2">SUG147</strain>
    </source>
</reference>
<dbReference type="InterPro" id="IPR000905">
    <property type="entry name" value="Gcp-like_dom"/>
</dbReference>
<evidence type="ECO:0000259" key="1">
    <source>
        <dbReference type="Pfam" id="PF00814"/>
    </source>
</evidence>
<dbReference type="CDD" id="cd24032">
    <property type="entry name" value="ASKHA_NBD_TsaB"/>
    <property type="match status" value="1"/>
</dbReference>
<accession>A0AAE3FF88</accession>
<dbReference type="PANTHER" id="PTHR11735">
    <property type="entry name" value="TRNA N6-ADENOSINE THREONYLCARBAMOYLTRANSFERASE"/>
    <property type="match status" value="1"/>
</dbReference>
<protein>
    <submittedName>
        <fullName evidence="2">tRNA (Adenosine(37)-N6)-threonylcarbamoyltransferase complex dimerization subunit type 1 TsaB</fullName>
        <ecNumber evidence="2">2.3.1.234</ecNumber>
    </submittedName>
</protein>
<gene>
    <name evidence="2" type="primary">tsaB</name>
    <name evidence="2" type="ORF">MR241_00480</name>
</gene>
<evidence type="ECO:0000313" key="2">
    <source>
        <dbReference type="EMBL" id="MCI5754753.1"/>
    </source>
</evidence>
<dbReference type="GO" id="GO:0002949">
    <property type="term" value="P:tRNA threonylcarbamoyladenosine modification"/>
    <property type="evidence" value="ECO:0007669"/>
    <property type="project" value="InterPro"/>
</dbReference>
<dbReference type="EC" id="2.3.1.234" evidence="2"/>
<dbReference type="PANTHER" id="PTHR11735:SF11">
    <property type="entry name" value="TRNA THREONYLCARBAMOYLADENOSINE BIOSYNTHESIS PROTEIN TSAB"/>
    <property type="match status" value="1"/>
</dbReference>
<dbReference type="SUPFAM" id="SSF53067">
    <property type="entry name" value="Actin-like ATPase domain"/>
    <property type="match status" value="2"/>
</dbReference>
<dbReference type="InterPro" id="IPR043129">
    <property type="entry name" value="ATPase_NBD"/>
</dbReference>
<proteinExistence type="predicted"/>
<keyword evidence="2" id="KW-0012">Acyltransferase</keyword>
<dbReference type="NCBIfam" id="TIGR03725">
    <property type="entry name" value="T6A_YeaZ"/>
    <property type="match status" value="1"/>
</dbReference>
<dbReference type="Proteomes" id="UP001139365">
    <property type="component" value="Unassembled WGS sequence"/>
</dbReference>
<dbReference type="GO" id="GO:0061711">
    <property type="term" value="F:tRNA N(6)-L-threonylcarbamoyladenine synthase activity"/>
    <property type="evidence" value="ECO:0007669"/>
    <property type="project" value="UniProtKB-EC"/>
</dbReference>
<dbReference type="InterPro" id="IPR022496">
    <property type="entry name" value="T6A_TsaB"/>
</dbReference>